<reference evidence="1" key="1">
    <citation type="submission" date="2019-08" db="EMBL/GenBank/DDBJ databases">
        <title>The genome of the North American firefly Photinus pyralis.</title>
        <authorList>
            <consortium name="Photinus pyralis genome working group"/>
            <person name="Fallon T.R."/>
            <person name="Sander Lower S.E."/>
            <person name="Weng J.-K."/>
        </authorList>
    </citation>
    <scope>NUCLEOTIDE SEQUENCE</scope>
    <source>
        <strain evidence="1">TRF0915ILg1</strain>
        <tissue evidence="1">Whole body</tissue>
    </source>
</reference>
<sequence length="387" mass="43376">MIEITAKLVKGSVYLTGEIVECSITFSHPPSPSHKVSQSHSDVFESLAWASAQINCQCTTDVKLKKNEDATTREHFINDTALSSCMKDSGRVELATKPKILFCDLRLSPGQFKTYIFKEKIPNDSPPSYRGQLVKYSYKLIVGTQRVNSPVKLLKVPLRVLPVSTGLHDISGLCNDTTEDLAPANPFLEVKQSETPFEIALQTLQNITARRKPNFYMISNTWGKVARFCLFKPAYKLGEDIIGTFDFTVATVTCVQFSVSLQCEEETSIEQNNGDKVKQCRIITFNKQHDVCLGLKYTQLVLPTPLHITPAFTTPLMSLNWRLHFEFVTSTNKALENATPDQSGWQAPTELSVETMVWSLPIKVFSTTPAQIVQGLQTNNVHRLLIR</sequence>
<proteinExistence type="predicted"/>
<dbReference type="PANTHER" id="PTHR12507">
    <property type="entry name" value="REDUCED GROWTH PHENOTYPE 1 RGP1, YEAST -RELATED"/>
    <property type="match status" value="1"/>
</dbReference>
<evidence type="ECO:0000313" key="2">
    <source>
        <dbReference type="Proteomes" id="UP000801492"/>
    </source>
</evidence>
<dbReference type="OrthoDB" id="1918at2759"/>
<dbReference type="EMBL" id="VTPC01008715">
    <property type="protein sequence ID" value="KAF2892485.1"/>
    <property type="molecule type" value="Genomic_DNA"/>
</dbReference>
<dbReference type="Proteomes" id="UP000801492">
    <property type="component" value="Unassembled WGS sequence"/>
</dbReference>
<name>A0A8K0G5K3_IGNLU</name>
<evidence type="ECO:0000313" key="1">
    <source>
        <dbReference type="EMBL" id="KAF2892485.1"/>
    </source>
</evidence>
<evidence type="ECO:0008006" key="3">
    <source>
        <dbReference type="Google" id="ProtNLM"/>
    </source>
</evidence>
<dbReference type="InterPro" id="IPR014848">
    <property type="entry name" value="Rgp1"/>
</dbReference>
<accession>A0A8K0G5K3</accession>
<keyword evidence="2" id="KW-1185">Reference proteome</keyword>
<organism evidence="1 2">
    <name type="scientific">Ignelater luminosus</name>
    <name type="common">Cucubano</name>
    <name type="synonym">Pyrophorus luminosus</name>
    <dbReference type="NCBI Taxonomy" id="2038154"/>
    <lineage>
        <taxon>Eukaryota</taxon>
        <taxon>Metazoa</taxon>
        <taxon>Ecdysozoa</taxon>
        <taxon>Arthropoda</taxon>
        <taxon>Hexapoda</taxon>
        <taxon>Insecta</taxon>
        <taxon>Pterygota</taxon>
        <taxon>Neoptera</taxon>
        <taxon>Endopterygota</taxon>
        <taxon>Coleoptera</taxon>
        <taxon>Polyphaga</taxon>
        <taxon>Elateriformia</taxon>
        <taxon>Elateroidea</taxon>
        <taxon>Elateridae</taxon>
        <taxon>Agrypninae</taxon>
        <taxon>Pyrophorini</taxon>
        <taxon>Ignelater</taxon>
    </lineage>
</organism>
<dbReference type="AlphaFoldDB" id="A0A8K0G5K3"/>
<gene>
    <name evidence="1" type="ORF">ILUMI_13704</name>
</gene>
<protein>
    <recommendedName>
        <fullName evidence="3">RAB6A-GEF complex partner protein 2</fullName>
    </recommendedName>
</protein>
<dbReference type="Pfam" id="PF08737">
    <property type="entry name" value="Rgp1"/>
    <property type="match status" value="2"/>
</dbReference>
<comment type="caution">
    <text evidence="1">The sequence shown here is derived from an EMBL/GenBank/DDBJ whole genome shotgun (WGS) entry which is preliminary data.</text>
</comment>